<feature type="transmembrane region" description="Helical" evidence="1">
    <location>
        <begin position="49"/>
        <end position="66"/>
    </location>
</feature>
<accession>A0A2U2AN19</accession>
<protein>
    <submittedName>
        <fullName evidence="2">Uncharacterized protein</fullName>
    </submittedName>
</protein>
<feature type="transmembrane region" description="Helical" evidence="1">
    <location>
        <begin position="72"/>
        <end position="91"/>
    </location>
</feature>
<name>A0A2U2AN19_9GAMM</name>
<keyword evidence="1" id="KW-1133">Transmembrane helix</keyword>
<reference evidence="2 3" key="1">
    <citation type="journal article" date="2018" name="Genome Announc.">
        <title>Ignatzschineria cameli sp. nov., isolated from necrotic foot tissue of dromedaries (Camelus dromedarius) and associated maggots (Wohlfahrtia species) in Dubai.</title>
        <authorList>
            <person name="Tsang C.C."/>
            <person name="Tang J.Y."/>
            <person name="Fong J.Y."/>
            <person name="Kinne J."/>
            <person name="Lee H.H."/>
            <person name="Joseph M."/>
            <person name="Jose S."/>
            <person name="Schuster R.K."/>
            <person name="Tang Y."/>
            <person name="Sivakumar S."/>
            <person name="Chen J.H."/>
            <person name="Teng J.L."/>
            <person name="Lau S.K."/>
            <person name="Wernery U."/>
            <person name="Woo P.C."/>
        </authorList>
    </citation>
    <scope>NUCLEOTIDE SEQUENCE [LARGE SCALE GENOMIC DNA]</scope>
    <source>
        <strain evidence="2 3">KCTC 22643</strain>
    </source>
</reference>
<keyword evidence="1" id="KW-0812">Transmembrane</keyword>
<organism evidence="2 3">
    <name type="scientific">Ignatzschineria indica</name>
    <dbReference type="NCBI Taxonomy" id="472583"/>
    <lineage>
        <taxon>Bacteria</taxon>
        <taxon>Pseudomonadati</taxon>
        <taxon>Pseudomonadota</taxon>
        <taxon>Gammaproteobacteria</taxon>
        <taxon>Cardiobacteriales</taxon>
        <taxon>Ignatzschineriaceae</taxon>
        <taxon>Ignatzschineria</taxon>
    </lineage>
</organism>
<keyword evidence="1" id="KW-0472">Membrane</keyword>
<keyword evidence="3" id="KW-1185">Reference proteome</keyword>
<comment type="caution">
    <text evidence="2">The sequence shown here is derived from an EMBL/GenBank/DDBJ whole genome shotgun (WGS) entry which is preliminary data.</text>
</comment>
<proteinExistence type="predicted"/>
<dbReference type="Proteomes" id="UP000244948">
    <property type="component" value="Unassembled WGS sequence"/>
</dbReference>
<gene>
    <name evidence="2" type="ORF">DC082_03500</name>
</gene>
<evidence type="ECO:0000313" key="2">
    <source>
        <dbReference type="EMBL" id="PWD84609.1"/>
    </source>
</evidence>
<dbReference type="EMBL" id="QEWR01000002">
    <property type="protein sequence ID" value="PWD84609.1"/>
    <property type="molecule type" value="Genomic_DNA"/>
</dbReference>
<sequence>MERVYAKPGEPIQCAHCRYEISYGATICQGCQTHLIYGMPDGYFRYMKSQAMILGIILTLILWFLLIVLFPILYGFFIAPVIAILISWLLYRKSKRHAIATIPDNLVSFIPPEEIAVRTFRKAMK</sequence>
<dbReference type="AlphaFoldDB" id="A0A2U2AN19"/>
<dbReference type="RefSeq" id="WP_109235773.1">
    <property type="nucleotide sequence ID" value="NZ_BMXZ01000001.1"/>
</dbReference>
<evidence type="ECO:0000256" key="1">
    <source>
        <dbReference type="SAM" id="Phobius"/>
    </source>
</evidence>
<evidence type="ECO:0000313" key="3">
    <source>
        <dbReference type="Proteomes" id="UP000244948"/>
    </source>
</evidence>